<evidence type="ECO:0000256" key="2">
    <source>
        <dbReference type="SAM" id="Phobius"/>
    </source>
</evidence>
<name>A0A8H3FSS4_9LECA</name>
<proteinExistence type="predicted"/>
<organism evidence="3 4">
    <name type="scientific">Gomphillus americanus</name>
    <dbReference type="NCBI Taxonomy" id="1940652"/>
    <lineage>
        <taxon>Eukaryota</taxon>
        <taxon>Fungi</taxon>
        <taxon>Dikarya</taxon>
        <taxon>Ascomycota</taxon>
        <taxon>Pezizomycotina</taxon>
        <taxon>Lecanoromycetes</taxon>
        <taxon>OSLEUM clade</taxon>
        <taxon>Ostropomycetidae</taxon>
        <taxon>Ostropales</taxon>
        <taxon>Graphidaceae</taxon>
        <taxon>Gomphilloideae</taxon>
        <taxon>Gomphillus</taxon>
    </lineage>
</organism>
<comment type="caution">
    <text evidence="3">The sequence shown here is derived from an EMBL/GenBank/DDBJ whole genome shotgun (WGS) entry which is preliminary data.</text>
</comment>
<evidence type="ECO:0000313" key="3">
    <source>
        <dbReference type="EMBL" id="CAF9930447.1"/>
    </source>
</evidence>
<dbReference type="Proteomes" id="UP000664169">
    <property type="component" value="Unassembled WGS sequence"/>
</dbReference>
<evidence type="ECO:0000313" key="4">
    <source>
        <dbReference type="Proteomes" id="UP000664169"/>
    </source>
</evidence>
<keyword evidence="2" id="KW-0812">Transmembrane</keyword>
<keyword evidence="2" id="KW-1133">Transmembrane helix</keyword>
<sequence>MSGTSSDTPGTNLASDSISTTGNSTATPIIIGASVAAVALFLSLVFLVFYIIRRRRSEYQYYSDEAAFSLYRTDKEDSLPPEPNPPPLPYKDMNNEKDLESGMKPLLPPKDFGRPFVRSKRVVEIQDSELPAFPERTFLKAKGGMF</sequence>
<keyword evidence="2" id="KW-0472">Membrane</keyword>
<evidence type="ECO:0000256" key="1">
    <source>
        <dbReference type="SAM" id="MobiDB-lite"/>
    </source>
</evidence>
<protein>
    <submittedName>
        <fullName evidence="3">Uncharacterized protein</fullName>
    </submittedName>
</protein>
<feature type="transmembrane region" description="Helical" evidence="2">
    <location>
        <begin position="29"/>
        <end position="52"/>
    </location>
</feature>
<feature type="region of interest" description="Disordered" evidence="1">
    <location>
        <begin position="73"/>
        <end position="112"/>
    </location>
</feature>
<dbReference type="EMBL" id="CAJPDQ010000035">
    <property type="protein sequence ID" value="CAF9930447.1"/>
    <property type="molecule type" value="Genomic_DNA"/>
</dbReference>
<dbReference type="AlphaFoldDB" id="A0A8H3FSS4"/>
<gene>
    <name evidence="3" type="ORF">GOMPHAMPRED_005655</name>
</gene>
<accession>A0A8H3FSS4</accession>
<keyword evidence="4" id="KW-1185">Reference proteome</keyword>
<reference evidence="3" key="1">
    <citation type="submission" date="2021-03" db="EMBL/GenBank/DDBJ databases">
        <authorList>
            <person name="Tagirdzhanova G."/>
        </authorList>
    </citation>
    <scope>NUCLEOTIDE SEQUENCE</scope>
</reference>
<feature type="compositionally biased region" description="Pro residues" evidence="1">
    <location>
        <begin position="80"/>
        <end position="89"/>
    </location>
</feature>